<dbReference type="GO" id="GO:0005886">
    <property type="term" value="C:plasma membrane"/>
    <property type="evidence" value="ECO:0007669"/>
    <property type="project" value="TreeGrafter"/>
</dbReference>
<comment type="caution">
    <text evidence="7">The sequence shown here is derived from an EMBL/GenBank/DDBJ whole genome shotgun (WGS) entry which is preliminary data.</text>
</comment>
<evidence type="ECO:0000313" key="8">
    <source>
        <dbReference type="Proteomes" id="UP000294650"/>
    </source>
</evidence>
<gene>
    <name evidence="7" type="ORF">EDD68_101515</name>
</gene>
<organism evidence="7 8">
    <name type="scientific">Melghiribacillus thermohalophilus</name>
    <dbReference type="NCBI Taxonomy" id="1324956"/>
    <lineage>
        <taxon>Bacteria</taxon>
        <taxon>Bacillati</taxon>
        <taxon>Bacillota</taxon>
        <taxon>Bacilli</taxon>
        <taxon>Bacillales</taxon>
        <taxon>Bacillaceae</taxon>
        <taxon>Melghiribacillus</taxon>
    </lineage>
</organism>
<evidence type="ECO:0000256" key="5">
    <source>
        <dbReference type="SAM" id="Phobius"/>
    </source>
</evidence>
<dbReference type="GO" id="GO:0017004">
    <property type="term" value="P:cytochrome complex assembly"/>
    <property type="evidence" value="ECO:0007669"/>
    <property type="project" value="InterPro"/>
</dbReference>
<name>A0A4R3NDY6_9BACI</name>
<reference evidence="7 8" key="1">
    <citation type="submission" date="2019-03" db="EMBL/GenBank/DDBJ databases">
        <title>Genomic Encyclopedia of Type Strains, Phase IV (KMG-IV): sequencing the most valuable type-strain genomes for metagenomic binning, comparative biology and taxonomic classification.</title>
        <authorList>
            <person name="Goeker M."/>
        </authorList>
    </citation>
    <scope>NUCLEOTIDE SEQUENCE [LARGE SCALE GENOMIC DNA]</scope>
    <source>
        <strain evidence="7 8">DSM 25894</strain>
    </source>
</reference>
<feature type="transmembrane region" description="Helical" evidence="5">
    <location>
        <begin position="249"/>
        <end position="266"/>
    </location>
</feature>
<dbReference type="Proteomes" id="UP000294650">
    <property type="component" value="Unassembled WGS sequence"/>
</dbReference>
<accession>A0A4R3NDY6</accession>
<keyword evidence="2 5" id="KW-0812">Transmembrane</keyword>
<feature type="transmembrane region" description="Helical" evidence="5">
    <location>
        <begin position="64"/>
        <end position="86"/>
    </location>
</feature>
<dbReference type="InterPro" id="IPR045062">
    <property type="entry name" value="Cyt_c_biogenesis_CcsA/CcmC"/>
</dbReference>
<keyword evidence="8" id="KW-1185">Reference proteome</keyword>
<dbReference type="EMBL" id="SMAN01000001">
    <property type="protein sequence ID" value="TCT27146.1"/>
    <property type="molecule type" value="Genomic_DNA"/>
</dbReference>
<feature type="transmembrane region" description="Helical" evidence="5">
    <location>
        <begin position="132"/>
        <end position="162"/>
    </location>
</feature>
<feature type="transmembrane region" description="Helical" evidence="5">
    <location>
        <begin position="38"/>
        <end position="58"/>
    </location>
</feature>
<proteinExistence type="predicted"/>
<sequence length="274" mass="32423">MFSLDYKWIYELIIFVYAISLIGYFIDFVQQNRRANRMAFWFLSMVWILQTIFLFGKMLSSEQYFFLTIYDGLYFYAWILITFSLMINRLFRVDFFVFFTNVLGFFIMSLHISTKAQMVEHVQSNELVGDILIIHIALALLSYGIFTLSFIFALMYLLQYWLLKKKKWNTQLKRLGNLDQLDYFSFLSVLIGVPILMIAIILGVLWAYISGEAFYWYDVKTIGSFIVLGVYIGYLVFRVVKGFKGKQIAILNVNAFLFLLVNYFLFSTLSNFHF</sequence>
<feature type="transmembrane region" description="Helical" evidence="5">
    <location>
        <begin position="6"/>
        <end position="26"/>
    </location>
</feature>
<evidence type="ECO:0000256" key="1">
    <source>
        <dbReference type="ARBA" id="ARBA00004141"/>
    </source>
</evidence>
<dbReference type="RefSeq" id="WP_132370633.1">
    <property type="nucleotide sequence ID" value="NZ_SMAN01000001.1"/>
</dbReference>
<dbReference type="Pfam" id="PF01578">
    <property type="entry name" value="Cytochrom_C_asm"/>
    <property type="match status" value="1"/>
</dbReference>
<dbReference type="GO" id="GO:0020037">
    <property type="term" value="F:heme binding"/>
    <property type="evidence" value="ECO:0007669"/>
    <property type="project" value="InterPro"/>
</dbReference>
<evidence type="ECO:0000256" key="3">
    <source>
        <dbReference type="ARBA" id="ARBA00022989"/>
    </source>
</evidence>
<dbReference type="OrthoDB" id="2417400at2"/>
<feature type="domain" description="Cytochrome c assembly protein" evidence="6">
    <location>
        <begin position="69"/>
        <end position="270"/>
    </location>
</feature>
<feature type="transmembrane region" description="Helical" evidence="5">
    <location>
        <begin position="215"/>
        <end position="237"/>
    </location>
</feature>
<evidence type="ECO:0000256" key="4">
    <source>
        <dbReference type="ARBA" id="ARBA00023136"/>
    </source>
</evidence>
<dbReference type="InterPro" id="IPR002541">
    <property type="entry name" value="Cyt_c_assembly"/>
</dbReference>
<keyword evidence="3 5" id="KW-1133">Transmembrane helix</keyword>
<feature type="transmembrane region" description="Helical" evidence="5">
    <location>
        <begin position="183"/>
        <end position="209"/>
    </location>
</feature>
<feature type="transmembrane region" description="Helical" evidence="5">
    <location>
        <begin position="93"/>
        <end position="112"/>
    </location>
</feature>
<evidence type="ECO:0000313" key="7">
    <source>
        <dbReference type="EMBL" id="TCT27146.1"/>
    </source>
</evidence>
<comment type="subcellular location">
    <subcellularLocation>
        <location evidence="1">Membrane</location>
        <topology evidence="1">Multi-pass membrane protein</topology>
    </subcellularLocation>
</comment>
<keyword evidence="4 5" id="KW-0472">Membrane</keyword>
<dbReference type="AlphaFoldDB" id="A0A4R3NDY6"/>
<evidence type="ECO:0000259" key="6">
    <source>
        <dbReference type="Pfam" id="PF01578"/>
    </source>
</evidence>
<dbReference type="PANTHER" id="PTHR30071">
    <property type="entry name" value="HEME EXPORTER PROTEIN C"/>
    <property type="match status" value="1"/>
</dbReference>
<evidence type="ECO:0000256" key="2">
    <source>
        <dbReference type="ARBA" id="ARBA00022692"/>
    </source>
</evidence>
<dbReference type="PANTHER" id="PTHR30071:SF15">
    <property type="entry name" value="PROTEIN HEMX"/>
    <property type="match status" value="1"/>
</dbReference>
<protein>
    <submittedName>
        <fullName evidence="7">HemX family protein</fullName>
    </submittedName>
</protein>